<accession>A0A2K3NIY4</accession>
<dbReference type="Proteomes" id="UP000236291">
    <property type="component" value="Unassembled WGS sequence"/>
</dbReference>
<organism evidence="1 2">
    <name type="scientific">Trifolium pratense</name>
    <name type="common">Red clover</name>
    <dbReference type="NCBI Taxonomy" id="57577"/>
    <lineage>
        <taxon>Eukaryota</taxon>
        <taxon>Viridiplantae</taxon>
        <taxon>Streptophyta</taxon>
        <taxon>Embryophyta</taxon>
        <taxon>Tracheophyta</taxon>
        <taxon>Spermatophyta</taxon>
        <taxon>Magnoliopsida</taxon>
        <taxon>eudicotyledons</taxon>
        <taxon>Gunneridae</taxon>
        <taxon>Pentapetalae</taxon>
        <taxon>rosids</taxon>
        <taxon>fabids</taxon>
        <taxon>Fabales</taxon>
        <taxon>Fabaceae</taxon>
        <taxon>Papilionoideae</taxon>
        <taxon>50 kb inversion clade</taxon>
        <taxon>NPAAA clade</taxon>
        <taxon>Hologalegina</taxon>
        <taxon>IRL clade</taxon>
        <taxon>Trifolieae</taxon>
        <taxon>Trifolium</taxon>
    </lineage>
</organism>
<reference evidence="1 2" key="2">
    <citation type="journal article" date="2017" name="Front. Plant Sci.">
        <title>Gene Classification and Mining of Molecular Markers Useful in Red Clover (Trifolium pratense) Breeding.</title>
        <authorList>
            <person name="Istvanek J."/>
            <person name="Dluhosova J."/>
            <person name="Dluhos P."/>
            <person name="Patkova L."/>
            <person name="Nedelnik J."/>
            <person name="Repkova J."/>
        </authorList>
    </citation>
    <scope>NUCLEOTIDE SEQUENCE [LARGE SCALE GENOMIC DNA]</scope>
    <source>
        <strain evidence="2">cv. Tatra</strain>
        <tissue evidence="1">Young leaves</tissue>
    </source>
</reference>
<sequence>MKLRASELRFRWGCGGDYACGGEEKEEEFGLCVFVFLPEDDAVTVNAL</sequence>
<dbReference type="AlphaFoldDB" id="A0A2K3NIY4"/>
<gene>
    <name evidence="1" type="ORF">L195_g026327</name>
</gene>
<comment type="caution">
    <text evidence="1">The sequence shown here is derived from an EMBL/GenBank/DDBJ whole genome shotgun (WGS) entry which is preliminary data.</text>
</comment>
<name>A0A2K3NIY4_TRIPR</name>
<protein>
    <submittedName>
        <fullName evidence="1">Uncharacterized protein</fullName>
    </submittedName>
</protein>
<evidence type="ECO:0000313" key="1">
    <source>
        <dbReference type="EMBL" id="PNY03005.1"/>
    </source>
</evidence>
<evidence type="ECO:0000313" key="2">
    <source>
        <dbReference type="Proteomes" id="UP000236291"/>
    </source>
</evidence>
<reference evidence="1 2" key="1">
    <citation type="journal article" date="2014" name="Am. J. Bot.">
        <title>Genome assembly and annotation for red clover (Trifolium pratense; Fabaceae).</title>
        <authorList>
            <person name="Istvanek J."/>
            <person name="Jaros M."/>
            <person name="Krenek A."/>
            <person name="Repkova J."/>
        </authorList>
    </citation>
    <scope>NUCLEOTIDE SEQUENCE [LARGE SCALE GENOMIC DNA]</scope>
    <source>
        <strain evidence="2">cv. Tatra</strain>
        <tissue evidence="1">Young leaves</tissue>
    </source>
</reference>
<dbReference type="EMBL" id="ASHM01022093">
    <property type="protein sequence ID" value="PNY03005.1"/>
    <property type="molecule type" value="Genomic_DNA"/>
</dbReference>
<proteinExistence type="predicted"/>